<dbReference type="RefSeq" id="WP_354440777.1">
    <property type="nucleotide sequence ID" value="NZ_JBEPSH010000001.1"/>
</dbReference>
<dbReference type="EMBL" id="JBEPSH010000001">
    <property type="protein sequence ID" value="MET4575374.1"/>
    <property type="molecule type" value="Genomic_DNA"/>
</dbReference>
<keyword evidence="3" id="KW-1185">Reference proteome</keyword>
<dbReference type="SUPFAM" id="SSF53850">
    <property type="entry name" value="Periplasmic binding protein-like II"/>
    <property type="match status" value="1"/>
</dbReference>
<dbReference type="InterPro" id="IPR042100">
    <property type="entry name" value="Bug_dom1"/>
</dbReference>
<dbReference type="Gene3D" id="3.40.190.10">
    <property type="entry name" value="Periplasmic binding protein-like II"/>
    <property type="match status" value="1"/>
</dbReference>
<protein>
    <submittedName>
        <fullName evidence="2">Tripartite-type tricarboxylate transporter receptor subunit TctC</fullName>
    </submittedName>
</protein>
<dbReference type="InterPro" id="IPR006311">
    <property type="entry name" value="TAT_signal"/>
</dbReference>
<dbReference type="Gene3D" id="3.40.190.150">
    <property type="entry name" value="Bordetella uptake gene, domain 1"/>
    <property type="match status" value="1"/>
</dbReference>
<comment type="caution">
    <text evidence="2">The sequence shown here is derived from an EMBL/GenBank/DDBJ whole genome shotgun (WGS) entry which is preliminary data.</text>
</comment>
<evidence type="ECO:0000256" key="1">
    <source>
        <dbReference type="ARBA" id="ARBA00006987"/>
    </source>
</evidence>
<comment type="similarity">
    <text evidence="1">Belongs to the UPF0065 (bug) family.</text>
</comment>
<evidence type="ECO:0000313" key="2">
    <source>
        <dbReference type="EMBL" id="MET4575374.1"/>
    </source>
</evidence>
<organism evidence="2 3">
    <name type="scientific">Ottowia thiooxydans</name>
    <dbReference type="NCBI Taxonomy" id="219182"/>
    <lineage>
        <taxon>Bacteria</taxon>
        <taxon>Pseudomonadati</taxon>
        <taxon>Pseudomonadota</taxon>
        <taxon>Betaproteobacteria</taxon>
        <taxon>Burkholderiales</taxon>
        <taxon>Comamonadaceae</taxon>
        <taxon>Ottowia</taxon>
    </lineage>
</organism>
<reference evidence="2 3" key="1">
    <citation type="submission" date="2024-06" db="EMBL/GenBank/DDBJ databases">
        <title>Sorghum-associated microbial communities from plants grown in Nebraska, USA.</title>
        <authorList>
            <person name="Schachtman D."/>
        </authorList>
    </citation>
    <scope>NUCLEOTIDE SEQUENCE [LARGE SCALE GENOMIC DNA]</scope>
    <source>
        <strain evidence="2 3">2709</strain>
    </source>
</reference>
<gene>
    <name evidence="2" type="ORF">ABIE13_000471</name>
</gene>
<dbReference type="PROSITE" id="PS51318">
    <property type="entry name" value="TAT"/>
    <property type="match status" value="1"/>
</dbReference>
<dbReference type="Proteomes" id="UP001549320">
    <property type="component" value="Unassembled WGS sequence"/>
</dbReference>
<dbReference type="InterPro" id="IPR005064">
    <property type="entry name" value="BUG"/>
</dbReference>
<accession>A0ABV2Q2X1</accession>
<name>A0ABV2Q2X1_9BURK</name>
<proteinExistence type="inferred from homology"/>
<dbReference type="PANTHER" id="PTHR42928">
    <property type="entry name" value="TRICARBOXYLATE-BINDING PROTEIN"/>
    <property type="match status" value="1"/>
</dbReference>
<sequence length="336" mass="35508">MKPETKSPRSIVLARRQLLRTGAAWSMLGTLAPLAEANTSFPSQPVRIILPLPPGGAADKVARAIADRLSDMWKQPVLVESRPGGGMVVGTLATARSKPDGHTIGVVGGSMSINHVQRSDLPYDALKELQPVARLGYYTIAVLASHKVPANDMPGLIQWVKAQSAPISCGSNGIGTSTELGIELLNQMAGINLRHVPYPGGPKLYTDMLGGHIDLAISIMGAADGFLQTGQLKVLGVTGPTRVPYLPQAAPIAETLPGYEVLNWTGFAVPAGVPQDVVTKISRDILSVAERPEVRKIFLEMGIVPAPLGVTAMSDFVQADIRKVAAVTSRKASLLK</sequence>
<keyword evidence="2" id="KW-0675">Receptor</keyword>
<dbReference type="Pfam" id="PF03401">
    <property type="entry name" value="TctC"/>
    <property type="match status" value="1"/>
</dbReference>
<dbReference type="PANTHER" id="PTHR42928:SF5">
    <property type="entry name" value="BLR1237 PROTEIN"/>
    <property type="match status" value="1"/>
</dbReference>
<evidence type="ECO:0000313" key="3">
    <source>
        <dbReference type="Proteomes" id="UP001549320"/>
    </source>
</evidence>
<dbReference type="PIRSF" id="PIRSF017082">
    <property type="entry name" value="YflP"/>
    <property type="match status" value="1"/>
</dbReference>